<reference evidence="1" key="1">
    <citation type="submission" date="2018-02" db="EMBL/GenBank/DDBJ databases">
        <title>Rhizophora mucronata_Transcriptome.</title>
        <authorList>
            <person name="Meera S.P."/>
            <person name="Sreeshan A."/>
            <person name="Augustine A."/>
        </authorList>
    </citation>
    <scope>NUCLEOTIDE SEQUENCE</scope>
    <source>
        <tissue evidence="1">Leaf</tissue>
    </source>
</reference>
<name>A0A2P2QVN5_RHIMU</name>
<evidence type="ECO:0000313" key="1">
    <source>
        <dbReference type="EMBL" id="MBX70934.1"/>
    </source>
</evidence>
<dbReference type="AlphaFoldDB" id="A0A2P2QVN5"/>
<dbReference type="EMBL" id="GGEC01090450">
    <property type="protein sequence ID" value="MBX70934.1"/>
    <property type="molecule type" value="Transcribed_RNA"/>
</dbReference>
<organism evidence="1">
    <name type="scientific">Rhizophora mucronata</name>
    <name type="common">Asiatic mangrove</name>
    <dbReference type="NCBI Taxonomy" id="61149"/>
    <lineage>
        <taxon>Eukaryota</taxon>
        <taxon>Viridiplantae</taxon>
        <taxon>Streptophyta</taxon>
        <taxon>Embryophyta</taxon>
        <taxon>Tracheophyta</taxon>
        <taxon>Spermatophyta</taxon>
        <taxon>Magnoliopsida</taxon>
        <taxon>eudicotyledons</taxon>
        <taxon>Gunneridae</taxon>
        <taxon>Pentapetalae</taxon>
        <taxon>rosids</taxon>
        <taxon>fabids</taxon>
        <taxon>Malpighiales</taxon>
        <taxon>Rhizophoraceae</taxon>
        <taxon>Rhizophora</taxon>
    </lineage>
</organism>
<accession>A0A2P2QVN5</accession>
<proteinExistence type="predicted"/>
<protein>
    <submittedName>
        <fullName evidence="1">Uncharacterized protein</fullName>
    </submittedName>
</protein>
<sequence>MVKQRQCSWLLKDRSFHDFVISCL</sequence>